<evidence type="ECO:0000313" key="2">
    <source>
        <dbReference type="EMBL" id="MBO3742223.1"/>
    </source>
</evidence>
<evidence type="ECO:0000313" key="3">
    <source>
        <dbReference type="Proteomes" id="UP000679690"/>
    </source>
</evidence>
<evidence type="ECO:0000256" key="1">
    <source>
        <dbReference type="SAM" id="Phobius"/>
    </source>
</evidence>
<dbReference type="Proteomes" id="UP000679690">
    <property type="component" value="Unassembled WGS sequence"/>
</dbReference>
<keyword evidence="1" id="KW-0472">Membrane</keyword>
<keyword evidence="1" id="KW-1133">Transmembrane helix</keyword>
<organism evidence="2 3">
    <name type="scientific">Actinoplanes flavus</name>
    <dbReference type="NCBI Taxonomy" id="2820290"/>
    <lineage>
        <taxon>Bacteria</taxon>
        <taxon>Bacillati</taxon>
        <taxon>Actinomycetota</taxon>
        <taxon>Actinomycetes</taxon>
        <taxon>Micromonosporales</taxon>
        <taxon>Micromonosporaceae</taxon>
        <taxon>Actinoplanes</taxon>
    </lineage>
</organism>
<protein>
    <submittedName>
        <fullName evidence="2">Tetratricopeptide repeat protein</fullName>
    </submittedName>
</protein>
<accession>A0ABS3UUG4</accession>
<feature type="transmembrane region" description="Helical" evidence="1">
    <location>
        <begin position="256"/>
        <end position="276"/>
    </location>
</feature>
<dbReference type="Gene3D" id="1.25.40.10">
    <property type="entry name" value="Tetratricopeptide repeat domain"/>
    <property type="match status" value="1"/>
</dbReference>
<comment type="caution">
    <text evidence="2">The sequence shown here is derived from an EMBL/GenBank/DDBJ whole genome shotgun (WGS) entry which is preliminary data.</text>
</comment>
<keyword evidence="3" id="KW-1185">Reference proteome</keyword>
<sequence>MRTEPHLAEADALLARGRAHHAERLLAPIVEREPGNAGAWHRLTRARLDLGDNDGALRAARAAWRLDPHGAESLFWLSAVRSRAGDHAEAIAAAAAACREDPGNPRLHTRLARARLAAGLFVDAAEGLHGVAELAGYDADLQVTYGQALFAVGRPLSAREAIGRALAIDSGHAGAREALKAFAKAMRTAVDAPSLARAADQFGESLRMHPGRPAARRRGAGRDALAHVARVSLVWLLVALAAAGAVQVAGLLTVPFSLYLTLICAAGVAGCVSAVARPPSVGVV</sequence>
<keyword evidence="1" id="KW-0812">Transmembrane</keyword>
<gene>
    <name evidence="2" type="ORF">J5X75_32430</name>
</gene>
<dbReference type="SUPFAM" id="SSF48452">
    <property type="entry name" value="TPR-like"/>
    <property type="match status" value="1"/>
</dbReference>
<dbReference type="EMBL" id="JAGFNS010000027">
    <property type="protein sequence ID" value="MBO3742223.1"/>
    <property type="molecule type" value="Genomic_DNA"/>
</dbReference>
<proteinExistence type="predicted"/>
<name>A0ABS3UUG4_9ACTN</name>
<feature type="transmembrane region" description="Helical" evidence="1">
    <location>
        <begin position="224"/>
        <end position="250"/>
    </location>
</feature>
<dbReference type="RefSeq" id="WP_208471430.1">
    <property type="nucleotide sequence ID" value="NZ_JAGFNS010000027.1"/>
</dbReference>
<dbReference type="InterPro" id="IPR011990">
    <property type="entry name" value="TPR-like_helical_dom_sf"/>
</dbReference>
<dbReference type="Pfam" id="PF13432">
    <property type="entry name" value="TPR_16"/>
    <property type="match status" value="1"/>
</dbReference>
<reference evidence="2 3" key="1">
    <citation type="submission" date="2021-03" db="EMBL/GenBank/DDBJ databases">
        <title>Actinoplanes flavus sp. nov., a novel actinomycete isolated from Coconut Palm rhizosphere soil.</title>
        <authorList>
            <person name="Luo X."/>
        </authorList>
    </citation>
    <scope>NUCLEOTIDE SEQUENCE [LARGE SCALE GENOMIC DNA]</scope>
    <source>
        <strain evidence="2 3">NEAU-H7</strain>
    </source>
</reference>